<comment type="similarity">
    <text evidence="17">Belongs to the NnrD/CARKD family.</text>
</comment>
<dbReference type="CDD" id="cd01171">
    <property type="entry name" value="YXKO-related"/>
    <property type="match status" value="1"/>
</dbReference>
<dbReference type="GO" id="GO:0052855">
    <property type="term" value="F:ADP-dependent NAD(P)H-hydrate dehydratase activity"/>
    <property type="evidence" value="ECO:0007669"/>
    <property type="project" value="UniProtKB-UniRule"/>
</dbReference>
<comment type="cofactor">
    <cofactor evidence="18">
        <name>K(+)</name>
        <dbReference type="ChEBI" id="CHEBI:29103"/>
    </cofactor>
    <text evidence="18">Binds 1 potassium ion per subunit.</text>
</comment>
<evidence type="ECO:0000313" key="21">
    <source>
        <dbReference type="EMBL" id="PWR70038.1"/>
    </source>
</evidence>
<evidence type="ECO:0000256" key="5">
    <source>
        <dbReference type="ARBA" id="ARBA00022723"/>
    </source>
</evidence>
<dbReference type="PROSITE" id="PS51383">
    <property type="entry name" value="YJEF_C_3"/>
    <property type="match status" value="1"/>
</dbReference>
<dbReference type="SUPFAM" id="SSF64153">
    <property type="entry name" value="YjeF N-terminal domain-like"/>
    <property type="match status" value="1"/>
</dbReference>
<dbReference type="GO" id="GO:0005524">
    <property type="term" value="F:ATP binding"/>
    <property type="evidence" value="ECO:0007669"/>
    <property type="project" value="UniProtKB-UniRule"/>
</dbReference>
<evidence type="ECO:0000256" key="2">
    <source>
        <dbReference type="ARBA" id="ARBA00000909"/>
    </source>
</evidence>
<keyword evidence="5 18" id="KW-0479">Metal-binding</keyword>
<dbReference type="InterPro" id="IPR004443">
    <property type="entry name" value="YjeF_N_dom"/>
</dbReference>
<evidence type="ECO:0000259" key="19">
    <source>
        <dbReference type="PROSITE" id="PS51383"/>
    </source>
</evidence>
<dbReference type="Pfam" id="PF01256">
    <property type="entry name" value="Carb_kinase"/>
    <property type="match status" value="1"/>
</dbReference>
<comment type="function">
    <text evidence="14 18">Bifunctional enzyme that catalyzes the epimerization of the S- and R-forms of NAD(P)HX and the dehydration of the S-form of NAD(P)HX at the expense of ADP, which is converted to AMP. This allows the repair of both epimers of NAD(P)HX, a damaged form of NAD(P)H that is a result of enzymatic or heat-dependent hydration.</text>
</comment>
<comment type="catalytic activity">
    <reaction evidence="16 17 18">
        <text>(6S)-NADPHX + ADP = AMP + phosphate + NADPH + H(+)</text>
        <dbReference type="Rhea" id="RHEA:32235"/>
        <dbReference type="ChEBI" id="CHEBI:15378"/>
        <dbReference type="ChEBI" id="CHEBI:43474"/>
        <dbReference type="ChEBI" id="CHEBI:57783"/>
        <dbReference type="ChEBI" id="CHEBI:64076"/>
        <dbReference type="ChEBI" id="CHEBI:456215"/>
        <dbReference type="ChEBI" id="CHEBI:456216"/>
        <dbReference type="EC" id="4.2.1.136"/>
    </reaction>
</comment>
<dbReference type="AlphaFoldDB" id="A0A2V2N0H8"/>
<dbReference type="PIRSF" id="PIRSF017184">
    <property type="entry name" value="Nnr"/>
    <property type="match status" value="1"/>
</dbReference>
<comment type="subunit">
    <text evidence="17">Homotetramer.</text>
</comment>
<dbReference type="InterPro" id="IPR000631">
    <property type="entry name" value="CARKD"/>
</dbReference>
<sequence length="473" mass="50143">MRFWADSNQIKKYRDGQIISPERMRVIDSNAMALGVSDLQLMENAGHALVNVVRRYHPASILILCGSGNNGGDGMVAARLLAHETDVTVIYHNSSTMSLACKTQLSILENCAVRLLPVRCKDDVHSIKYLFSQSTLILDALLGTGMAGDVREPHKSCVILANETKLPIISADMPTPGIIPTIICSFHRAKSEGAENADIGIPVLAEICTGPGDLLMIPDRNPSAHKGIGGSILVIGGGPYQGAPYLAGMSALRAGADIVRVASPSPLQFPDLIHIPTKNEQVSEDDIDILANLCENSDVVICGMGLGPDSHEVVTKIAPFCKKAVFDADALRLPLPVAKESLYTPHTGEFTRITGINPGTEIHARADAVKKASDNGTILLKGETDIISDGNRIRFNRTGTPAMTTGGTGDVLAGVCGALFVVLPAFDAACIGAYATGSAGELVTKQTGYGLTAQDIIPAIPQILYRHIIERDP</sequence>
<keyword evidence="13" id="KW-0511">Multifunctional enzyme</keyword>
<dbReference type="PANTHER" id="PTHR12592">
    <property type="entry name" value="ATP-DEPENDENT (S)-NAD(P)H-HYDRATE DEHYDRATASE FAMILY MEMBER"/>
    <property type="match status" value="1"/>
</dbReference>
<evidence type="ECO:0000256" key="15">
    <source>
        <dbReference type="ARBA" id="ARBA00048238"/>
    </source>
</evidence>
<feature type="binding site" evidence="17">
    <location>
        <position position="410"/>
    </location>
    <ligand>
        <name>(6S)-NADPHX</name>
        <dbReference type="ChEBI" id="CHEBI:64076"/>
    </ligand>
</feature>
<feature type="domain" description="YjeF C-terminal" evidence="19">
    <location>
        <begin position="209"/>
        <end position="467"/>
    </location>
</feature>
<dbReference type="Gene3D" id="3.40.50.10260">
    <property type="entry name" value="YjeF N-terminal domain"/>
    <property type="match status" value="1"/>
</dbReference>
<keyword evidence="11 18" id="KW-0413">Isomerase</keyword>
<dbReference type="GO" id="GO:0046872">
    <property type="term" value="F:metal ion binding"/>
    <property type="evidence" value="ECO:0007669"/>
    <property type="project" value="UniProtKB-UniRule"/>
</dbReference>
<dbReference type="GO" id="GO:0046496">
    <property type="term" value="P:nicotinamide nucleotide metabolic process"/>
    <property type="evidence" value="ECO:0007669"/>
    <property type="project" value="UniProtKB-UniRule"/>
</dbReference>
<feature type="binding site" evidence="17">
    <location>
        <position position="346"/>
    </location>
    <ligand>
        <name>(6S)-NADPHX</name>
        <dbReference type="ChEBI" id="CHEBI:64076"/>
    </ligand>
</feature>
<keyword evidence="8 17" id="KW-0521">NADP</keyword>
<feature type="domain" description="YjeF N-terminal" evidence="20">
    <location>
        <begin position="24"/>
        <end position="207"/>
    </location>
</feature>
<evidence type="ECO:0000256" key="16">
    <source>
        <dbReference type="ARBA" id="ARBA00049209"/>
    </source>
</evidence>
<dbReference type="EMBL" id="QGMY01000017">
    <property type="protein sequence ID" value="PWR70038.1"/>
    <property type="molecule type" value="Genomic_DNA"/>
</dbReference>
<keyword evidence="7 17" id="KW-0067">ATP-binding</keyword>
<comment type="function">
    <text evidence="17">Catalyzes the dehydration of the S-form of NAD(P)HX at the expense of ADP, which is converted to AMP. Together with NAD(P)HX epimerase, which catalyzes the epimerization of the S- and R-forms, the enzyme allows the repair of both epimers of NAD(P)HX, a damaged form of NAD(P)H that is a result of enzymatic or heat-dependent hydration.</text>
</comment>
<dbReference type="NCBIfam" id="TIGR00196">
    <property type="entry name" value="yjeF_cterm"/>
    <property type="match status" value="1"/>
</dbReference>
<dbReference type="InterPro" id="IPR036652">
    <property type="entry name" value="YjeF_N_dom_sf"/>
</dbReference>
<dbReference type="GO" id="GO:0110051">
    <property type="term" value="P:metabolite repair"/>
    <property type="evidence" value="ECO:0007669"/>
    <property type="project" value="TreeGrafter"/>
</dbReference>
<protein>
    <recommendedName>
        <fullName evidence="17">ADP-dependent (S)-NAD(P)H-hydrate dehydratase</fullName>
        <ecNumber evidence="17">4.2.1.136</ecNumber>
    </recommendedName>
    <alternativeName>
        <fullName evidence="17">ADP-dependent NAD(P)HX dehydratase</fullName>
    </alternativeName>
</protein>
<comment type="catalytic activity">
    <reaction evidence="1 18">
        <text>(6R)-NADHX = (6S)-NADHX</text>
        <dbReference type="Rhea" id="RHEA:32215"/>
        <dbReference type="ChEBI" id="CHEBI:64074"/>
        <dbReference type="ChEBI" id="CHEBI:64075"/>
        <dbReference type="EC" id="5.1.99.6"/>
    </reaction>
</comment>
<evidence type="ECO:0000256" key="6">
    <source>
        <dbReference type="ARBA" id="ARBA00022741"/>
    </source>
</evidence>
<name>A0A2V2N0H8_9EURY</name>
<dbReference type="EC" id="4.2.1.136" evidence="17"/>
<dbReference type="HAMAP" id="MF_01965">
    <property type="entry name" value="NADHX_dehydratase"/>
    <property type="match status" value="1"/>
</dbReference>
<evidence type="ECO:0000256" key="14">
    <source>
        <dbReference type="ARBA" id="ARBA00025153"/>
    </source>
</evidence>
<gene>
    <name evidence="17" type="primary">nnrD</name>
    <name evidence="21" type="ORF">DK846_16035</name>
</gene>
<dbReference type="NCBIfam" id="TIGR00197">
    <property type="entry name" value="yjeF_nterm"/>
    <property type="match status" value="1"/>
</dbReference>
<feature type="binding site" evidence="17">
    <location>
        <position position="243"/>
    </location>
    <ligand>
        <name>(6S)-NADPHX</name>
        <dbReference type="ChEBI" id="CHEBI:64076"/>
    </ligand>
</feature>
<evidence type="ECO:0000256" key="9">
    <source>
        <dbReference type="ARBA" id="ARBA00022958"/>
    </source>
</evidence>
<keyword evidence="22" id="KW-1185">Reference proteome</keyword>
<evidence type="ECO:0000256" key="18">
    <source>
        <dbReference type="PIRNR" id="PIRNR017184"/>
    </source>
</evidence>
<comment type="catalytic activity">
    <reaction evidence="15 17 18">
        <text>(6S)-NADHX + ADP = AMP + phosphate + NADH + H(+)</text>
        <dbReference type="Rhea" id="RHEA:32223"/>
        <dbReference type="ChEBI" id="CHEBI:15378"/>
        <dbReference type="ChEBI" id="CHEBI:43474"/>
        <dbReference type="ChEBI" id="CHEBI:57945"/>
        <dbReference type="ChEBI" id="CHEBI:64074"/>
        <dbReference type="ChEBI" id="CHEBI:456215"/>
        <dbReference type="ChEBI" id="CHEBI:456216"/>
        <dbReference type="EC" id="4.2.1.136"/>
    </reaction>
</comment>
<feature type="binding site" evidence="17">
    <location>
        <position position="305"/>
    </location>
    <ligand>
        <name>(6S)-NADPHX</name>
        <dbReference type="ChEBI" id="CHEBI:64076"/>
    </ligand>
</feature>
<dbReference type="OrthoDB" id="15148at2157"/>
<keyword evidence="12 17" id="KW-0456">Lyase</keyword>
<evidence type="ECO:0000256" key="12">
    <source>
        <dbReference type="ARBA" id="ARBA00023239"/>
    </source>
</evidence>
<comment type="caution">
    <text evidence="21">The sequence shown here is derived from an EMBL/GenBank/DDBJ whole genome shotgun (WGS) entry which is preliminary data.</text>
</comment>
<evidence type="ECO:0000313" key="22">
    <source>
        <dbReference type="Proteomes" id="UP000245657"/>
    </source>
</evidence>
<evidence type="ECO:0000256" key="3">
    <source>
        <dbReference type="ARBA" id="ARBA00006001"/>
    </source>
</evidence>
<dbReference type="Gene3D" id="3.40.1190.20">
    <property type="match status" value="1"/>
</dbReference>
<evidence type="ECO:0000256" key="4">
    <source>
        <dbReference type="ARBA" id="ARBA00009524"/>
    </source>
</evidence>
<dbReference type="SUPFAM" id="SSF53613">
    <property type="entry name" value="Ribokinase-like"/>
    <property type="match status" value="1"/>
</dbReference>
<evidence type="ECO:0000256" key="17">
    <source>
        <dbReference type="HAMAP-Rule" id="MF_01965"/>
    </source>
</evidence>
<evidence type="ECO:0000256" key="8">
    <source>
        <dbReference type="ARBA" id="ARBA00022857"/>
    </source>
</evidence>
<proteinExistence type="inferred from homology"/>
<dbReference type="GO" id="GO:0052856">
    <property type="term" value="F:NAD(P)HX epimerase activity"/>
    <property type="evidence" value="ECO:0007669"/>
    <property type="project" value="UniProtKB-EC"/>
</dbReference>
<evidence type="ECO:0000256" key="7">
    <source>
        <dbReference type="ARBA" id="ARBA00022840"/>
    </source>
</evidence>
<comment type="cofactor">
    <cofactor evidence="17">
        <name>Mg(2+)</name>
        <dbReference type="ChEBI" id="CHEBI:18420"/>
    </cofactor>
</comment>
<keyword evidence="6 17" id="KW-0547">Nucleotide-binding</keyword>
<dbReference type="Pfam" id="PF03853">
    <property type="entry name" value="YjeF_N"/>
    <property type="match status" value="1"/>
</dbReference>
<dbReference type="PROSITE" id="PS51385">
    <property type="entry name" value="YJEF_N"/>
    <property type="match status" value="1"/>
</dbReference>
<dbReference type="PANTHER" id="PTHR12592:SF0">
    <property type="entry name" value="ATP-DEPENDENT (S)-NAD(P)H-HYDRATE DEHYDRATASE"/>
    <property type="match status" value="1"/>
</dbReference>
<evidence type="ECO:0000259" key="20">
    <source>
        <dbReference type="PROSITE" id="PS51385"/>
    </source>
</evidence>
<evidence type="ECO:0000256" key="1">
    <source>
        <dbReference type="ARBA" id="ARBA00000013"/>
    </source>
</evidence>
<keyword evidence="10 17" id="KW-0520">NAD</keyword>
<comment type="caution">
    <text evidence="17">Lacks conserved residue(s) required for the propagation of feature annotation.</text>
</comment>
<organism evidence="21 22">
    <name type="scientific">Methanospirillum lacunae</name>
    <dbReference type="NCBI Taxonomy" id="668570"/>
    <lineage>
        <taxon>Archaea</taxon>
        <taxon>Methanobacteriati</taxon>
        <taxon>Methanobacteriota</taxon>
        <taxon>Stenosarchaea group</taxon>
        <taxon>Methanomicrobia</taxon>
        <taxon>Methanomicrobiales</taxon>
        <taxon>Methanospirillaceae</taxon>
        <taxon>Methanospirillum</taxon>
    </lineage>
</organism>
<dbReference type="InterPro" id="IPR029056">
    <property type="entry name" value="Ribokinase-like"/>
</dbReference>
<evidence type="ECO:0000256" key="11">
    <source>
        <dbReference type="ARBA" id="ARBA00023235"/>
    </source>
</evidence>
<comment type="similarity">
    <text evidence="3 18">In the N-terminal section; belongs to the NnrE/AIBP family.</text>
</comment>
<comment type="catalytic activity">
    <reaction evidence="2 18">
        <text>(6R)-NADPHX = (6S)-NADPHX</text>
        <dbReference type="Rhea" id="RHEA:32227"/>
        <dbReference type="ChEBI" id="CHEBI:64076"/>
        <dbReference type="ChEBI" id="CHEBI:64077"/>
        <dbReference type="EC" id="5.1.99.6"/>
    </reaction>
</comment>
<evidence type="ECO:0000256" key="13">
    <source>
        <dbReference type="ARBA" id="ARBA00023268"/>
    </source>
</evidence>
<dbReference type="RefSeq" id="WP_109970102.1">
    <property type="nucleotide sequence ID" value="NZ_QGMY01000017.1"/>
</dbReference>
<dbReference type="InterPro" id="IPR030677">
    <property type="entry name" value="Nnr"/>
</dbReference>
<feature type="binding site" evidence="17">
    <location>
        <position position="409"/>
    </location>
    <ligand>
        <name>AMP</name>
        <dbReference type="ChEBI" id="CHEBI:456215"/>
    </ligand>
</feature>
<accession>A0A2V2N0H8</accession>
<dbReference type="Proteomes" id="UP000245657">
    <property type="component" value="Unassembled WGS sequence"/>
</dbReference>
<comment type="similarity">
    <text evidence="4 18">In the C-terminal section; belongs to the NnrD/CARKD family.</text>
</comment>
<evidence type="ECO:0000256" key="10">
    <source>
        <dbReference type="ARBA" id="ARBA00023027"/>
    </source>
</evidence>
<reference evidence="21 22" key="1">
    <citation type="submission" date="2018-05" db="EMBL/GenBank/DDBJ databases">
        <title>Draft genome of Methanospirillum lacunae Ki8-1.</title>
        <authorList>
            <person name="Dueholm M.S."/>
            <person name="Nielsen P.H."/>
            <person name="Bakmann L.F."/>
            <person name="Otzen D.E."/>
        </authorList>
    </citation>
    <scope>NUCLEOTIDE SEQUENCE [LARGE SCALE GENOMIC DNA]</scope>
    <source>
        <strain evidence="21 22">Ki8-1</strain>
    </source>
</reference>
<keyword evidence="9 18" id="KW-0630">Potassium</keyword>